<dbReference type="Gene3D" id="3.40.1620.10">
    <property type="entry name" value="YefM-like domain"/>
    <property type="match status" value="1"/>
</dbReference>
<organism evidence="3">
    <name type="scientific">Candidatus Electrothrix aestuarii</name>
    <dbReference type="NCBI Taxonomy" id="3062594"/>
    <lineage>
        <taxon>Bacteria</taxon>
        <taxon>Pseudomonadati</taxon>
        <taxon>Thermodesulfobacteriota</taxon>
        <taxon>Desulfobulbia</taxon>
        <taxon>Desulfobulbales</taxon>
        <taxon>Desulfobulbaceae</taxon>
        <taxon>Candidatus Electrothrix</taxon>
    </lineage>
</organism>
<dbReference type="Pfam" id="PF02604">
    <property type="entry name" value="PhdYeFM_antitox"/>
    <property type="match status" value="1"/>
</dbReference>
<dbReference type="KEGG" id="eaj:Q3M24_19665"/>
<accession>A0AAU8LTF4</accession>
<evidence type="ECO:0000256" key="1">
    <source>
        <dbReference type="ARBA" id="ARBA00009981"/>
    </source>
</evidence>
<dbReference type="SUPFAM" id="SSF143120">
    <property type="entry name" value="YefM-like"/>
    <property type="match status" value="1"/>
</dbReference>
<dbReference type="EMBL" id="CP159373">
    <property type="protein sequence ID" value="XCN72482.1"/>
    <property type="molecule type" value="Genomic_DNA"/>
</dbReference>
<gene>
    <name evidence="3" type="ORF">Q3M24_19665</name>
</gene>
<proteinExistence type="inferred from homology"/>
<comment type="similarity">
    <text evidence="1 2">Belongs to the phD/YefM antitoxin family.</text>
</comment>
<dbReference type="AlphaFoldDB" id="A0AAU8LTF4"/>
<comment type="function">
    <text evidence="2">Antitoxin component of a type II toxin-antitoxin (TA) system.</text>
</comment>
<reference evidence="3" key="1">
    <citation type="journal article" date="2024" name="Syst. Appl. Microbiol.">
        <title>First single-strain enrichments of Electrothrix cable bacteria, description of E. aestuarii sp. nov. and E. rattekaaiensis sp. nov., and proposal of a cable bacteria taxonomy following the rules of the SeqCode.</title>
        <authorList>
            <person name="Plum-Jensen L.E."/>
            <person name="Schramm A."/>
            <person name="Marshall I.P.G."/>
        </authorList>
    </citation>
    <scope>NUCLEOTIDE SEQUENCE</scope>
    <source>
        <strain evidence="3">Rat1</strain>
    </source>
</reference>
<protein>
    <recommendedName>
        <fullName evidence="2">Antitoxin</fullName>
    </recommendedName>
</protein>
<evidence type="ECO:0000313" key="3">
    <source>
        <dbReference type="EMBL" id="XCN72482.1"/>
    </source>
</evidence>
<name>A0AAU8LTF4_9BACT</name>
<dbReference type="NCBIfam" id="TIGR01552">
    <property type="entry name" value="phd_fam"/>
    <property type="match status" value="1"/>
</dbReference>
<dbReference type="InterPro" id="IPR036165">
    <property type="entry name" value="YefM-like_sf"/>
</dbReference>
<evidence type="ECO:0000256" key="2">
    <source>
        <dbReference type="RuleBase" id="RU362080"/>
    </source>
</evidence>
<dbReference type="InterPro" id="IPR006442">
    <property type="entry name" value="Antitoxin_Phd/YefM"/>
</dbReference>
<sequence length="85" mass="9434">MSITTISSRTFNRDVGKAKKAAQTGPVIITDRGQPAYVLMHIDQYRQVTGNKKSILDLLAMPGAENIDFTPPRMQNNTYNPAKLL</sequence>
<reference evidence="3" key="2">
    <citation type="submission" date="2024-06" db="EMBL/GenBank/DDBJ databases">
        <authorList>
            <person name="Plum-Jensen L.E."/>
            <person name="Schramm A."/>
            <person name="Marshall I.P.G."/>
        </authorList>
    </citation>
    <scope>NUCLEOTIDE SEQUENCE</scope>
    <source>
        <strain evidence="3">Rat1</strain>
    </source>
</reference>